<reference evidence="1 2" key="1">
    <citation type="submission" date="2019-05" db="EMBL/GenBank/DDBJ databases">
        <title>Psychrobacillus vulpis sp. nov., a new species isolated from feces of a red fox that inhabits in The Tablas de Daimiel Natural Park, Albacete, Spain.</title>
        <authorList>
            <person name="Rodriguez M."/>
            <person name="Reina J.C."/>
            <person name="Bejar V."/>
            <person name="Llamas I."/>
        </authorList>
    </citation>
    <scope>NUCLEOTIDE SEQUENCE [LARGE SCALE GENOMIC DNA]</scope>
    <source>
        <strain evidence="1 2">NHI-2</strain>
    </source>
</reference>
<evidence type="ECO:0000313" key="2">
    <source>
        <dbReference type="Proteomes" id="UP000318937"/>
    </source>
</evidence>
<dbReference type="AlphaFoldDB" id="A0A544TBF9"/>
<keyword evidence="2" id="KW-1185">Reference proteome</keyword>
<protein>
    <submittedName>
        <fullName evidence="1">Uncharacterized protein</fullName>
    </submittedName>
</protein>
<gene>
    <name evidence="1" type="ORF">FG383_09935</name>
</gene>
<accession>A0A544TBF9</accession>
<evidence type="ECO:0000313" key="1">
    <source>
        <dbReference type="EMBL" id="TQR14791.1"/>
    </source>
</evidence>
<name>A0A544TBF9_9BACI</name>
<proteinExistence type="predicted"/>
<dbReference type="EMBL" id="VDGG01000017">
    <property type="protein sequence ID" value="TQR14791.1"/>
    <property type="molecule type" value="Genomic_DNA"/>
</dbReference>
<sequence>MIHKIGKVRLSHWHLNPSKLAILRFGCFHQQFGCTHADLVAFGIELVAFDVCFVALCHLLDSLNQKSVLDYVFYELILNK</sequence>
<dbReference type="RefSeq" id="WP_142607259.1">
    <property type="nucleotide sequence ID" value="NZ_VDGG01000017.1"/>
</dbReference>
<organism evidence="1 2">
    <name type="scientific">Psychrobacillus soli</name>
    <dbReference type="NCBI Taxonomy" id="1543965"/>
    <lineage>
        <taxon>Bacteria</taxon>
        <taxon>Bacillati</taxon>
        <taxon>Bacillota</taxon>
        <taxon>Bacilli</taxon>
        <taxon>Bacillales</taxon>
        <taxon>Bacillaceae</taxon>
        <taxon>Psychrobacillus</taxon>
    </lineage>
</organism>
<comment type="caution">
    <text evidence="1">The sequence shown here is derived from an EMBL/GenBank/DDBJ whole genome shotgun (WGS) entry which is preliminary data.</text>
</comment>
<dbReference type="Proteomes" id="UP000318937">
    <property type="component" value="Unassembled WGS sequence"/>
</dbReference>